<gene>
    <name evidence="1" type="ORF">CTOB1V02_LOCUS17152</name>
</gene>
<feature type="non-terminal residue" evidence="1">
    <location>
        <position position="206"/>
    </location>
</feature>
<dbReference type="Gene3D" id="3.40.630.10">
    <property type="entry name" value="Zn peptidases"/>
    <property type="match status" value="1"/>
</dbReference>
<name>A0A7R8ZWR2_9CRUS</name>
<dbReference type="PANTHER" id="PTHR11014:SF63">
    <property type="entry name" value="METALLOPEPTIDASE, PUTATIVE (AFU_ORTHOLOGUE AFUA_6G09600)-RELATED"/>
    <property type="match status" value="1"/>
</dbReference>
<proteinExistence type="predicted"/>
<dbReference type="InterPro" id="IPR002933">
    <property type="entry name" value="Peptidase_M20"/>
</dbReference>
<dbReference type="PANTHER" id="PTHR11014">
    <property type="entry name" value="PEPTIDASE M20 FAMILY MEMBER"/>
    <property type="match status" value="1"/>
</dbReference>
<sequence length="206" mass="22253">MQQWRQTFHQHPELAYEELNTSQQVAQQLQQPGMEVHTGLGVTGVVGVLRGKQAGGRHIGLRADMDALPVHELNDFAHRSCHDGKMHACGHDGHTAMLLGAASYLAENPDFAGTVYFIFQPAEEGAKQGASGGQRMVEEGLFERFPIEEIYGMHNWPALPAGEFAVHAGAVMASSDRFEIEITGQGGHAAIPATFNDPVVVAGQMI</sequence>
<dbReference type="Pfam" id="PF01546">
    <property type="entry name" value="Peptidase_M20"/>
    <property type="match status" value="1"/>
</dbReference>
<dbReference type="SUPFAM" id="SSF53187">
    <property type="entry name" value="Zn-dependent exopeptidases"/>
    <property type="match status" value="1"/>
</dbReference>
<accession>A0A7R8ZWR2</accession>
<dbReference type="OrthoDB" id="9246368at2759"/>
<reference evidence="1" key="1">
    <citation type="submission" date="2020-11" db="EMBL/GenBank/DDBJ databases">
        <authorList>
            <person name="Tran Van P."/>
        </authorList>
    </citation>
    <scope>NUCLEOTIDE SEQUENCE</scope>
</reference>
<dbReference type="AlphaFoldDB" id="A0A7R8ZWR2"/>
<dbReference type="InterPro" id="IPR017439">
    <property type="entry name" value="Amidohydrolase"/>
</dbReference>
<dbReference type="NCBIfam" id="TIGR01891">
    <property type="entry name" value="amidohydrolases"/>
    <property type="match status" value="1"/>
</dbReference>
<dbReference type="GO" id="GO:0016787">
    <property type="term" value="F:hydrolase activity"/>
    <property type="evidence" value="ECO:0007669"/>
    <property type="project" value="InterPro"/>
</dbReference>
<dbReference type="EMBL" id="OB722875">
    <property type="protein sequence ID" value="CAD7239337.1"/>
    <property type="molecule type" value="Genomic_DNA"/>
</dbReference>
<organism evidence="1">
    <name type="scientific">Cyprideis torosa</name>
    <dbReference type="NCBI Taxonomy" id="163714"/>
    <lineage>
        <taxon>Eukaryota</taxon>
        <taxon>Metazoa</taxon>
        <taxon>Ecdysozoa</taxon>
        <taxon>Arthropoda</taxon>
        <taxon>Crustacea</taxon>
        <taxon>Oligostraca</taxon>
        <taxon>Ostracoda</taxon>
        <taxon>Podocopa</taxon>
        <taxon>Podocopida</taxon>
        <taxon>Cytherocopina</taxon>
        <taxon>Cytheroidea</taxon>
        <taxon>Cytherideidae</taxon>
        <taxon>Cyprideis</taxon>
    </lineage>
</organism>
<evidence type="ECO:0000313" key="1">
    <source>
        <dbReference type="EMBL" id="CAD7239337.1"/>
    </source>
</evidence>
<protein>
    <submittedName>
        <fullName evidence="1">Uncharacterized protein</fullName>
    </submittedName>
</protein>